<dbReference type="InterPro" id="IPR051077">
    <property type="entry name" value="Ca-dependent_lectin"/>
</dbReference>
<evidence type="ECO:0000313" key="2">
    <source>
        <dbReference type="Proteomes" id="UP000507470"/>
    </source>
</evidence>
<name>A0A6J8DLY5_MYTCO</name>
<accession>A0A6J8DLY5</accession>
<dbReference type="Proteomes" id="UP000507470">
    <property type="component" value="Unassembled WGS sequence"/>
</dbReference>
<dbReference type="EMBL" id="CACVKT020007635">
    <property type="protein sequence ID" value="CAC5409099.1"/>
    <property type="molecule type" value="Genomic_DNA"/>
</dbReference>
<organism evidence="1 2">
    <name type="scientific">Mytilus coruscus</name>
    <name type="common">Sea mussel</name>
    <dbReference type="NCBI Taxonomy" id="42192"/>
    <lineage>
        <taxon>Eukaryota</taxon>
        <taxon>Metazoa</taxon>
        <taxon>Spiralia</taxon>
        <taxon>Lophotrochozoa</taxon>
        <taxon>Mollusca</taxon>
        <taxon>Bivalvia</taxon>
        <taxon>Autobranchia</taxon>
        <taxon>Pteriomorphia</taxon>
        <taxon>Mytilida</taxon>
        <taxon>Mytiloidea</taxon>
        <taxon>Mytilidae</taxon>
        <taxon>Mytilinae</taxon>
        <taxon>Mytilus</taxon>
    </lineage>
</organism>
<proteinExistence type="predicted"/>
<protein>
    <recommendedName>
        <fullName evidence="3">Short-chain collagen C4-like</fullName>
    </recommendedName>
</protein>
<keyword evidence="2" id="KW-1185">Reference proteome</keyword>
<dbReference type="OrthoDB" id="6126936at2759"/>
<reference evidence="1 2" key="1">
    <citation type="submission" date="2020-06" db="EMBL/GenBank/DDBJ databases">
        <authorList>
            <person name="Li R."/>
            <person name="Bekaert M."/>
        </authorList>
    </citation>
    <scope>NUCLEOTIDE SEQUENCE [LARGE SCALE GENOMIC DNA]</scope>
    <source>
        <strain evidence="2">wild</strain>
    </source>
</reference>
<dbReference type="AlphaFoldDB" id="A0A6J8DLY5"/>
<dbReference type="GO" id="GO:0005615">
    <property type="term" value="C:extracellular space"/>
    <property type="evidence" value="ECO:0007669"/>
    <property type="project" value="TreeGrafter"/>
</dbReference>
<sequence>MYIAVTIDKIFGVGEKDEKRLLLNSPDVVQDRLNRMENQLATLNNAVQQQSQTIQQQALTVQQQGTIIQQQGTTIQQQSKTIQLQHTEIRQLQYAKGTGSTYIIWGRKQCPNITDTEQVYSGYAGGGYFSQSGSASEYVCLPPDPDFQRTSGNDGGRMYGAEYEGNFFGTQDEDVPCSVCRKTTSTSILMIPGKNNCYNGWNAEYHGYLGSGDHGYAAPSSYVCVDSHPEYLNAGVRNDEGKLFYSVLAKCGSLQCPPYRNNYPLTCVVCTKV</sequence>
<dbReference type="PANTHER" id="PTHR24024">
    <property type="entry name" value="PULMONARY SURFACTANT-ASSOCIATED PROTEIN A"/>
    <property type="match status" value="1"/>
</dbReference>
<dbReference type="PANTHER" id="PTHR24024:SF18">
    <property type="entry name" value="SHORT-CHAIN COLLAGEN C4-LIKE"/>
    <property type="match status" value="1"/>
</dbReference>
<gene>
    <name evidence="1" type="ORF">MCOR_42428</name>
</gene>
<evidence type="ECO:0000313" key="1">
    <source>
        <dbReference type="EMBL" id="CAC5409099.1"/>
    </source>
</evidence>
<evidence type="ECO:0008006" key="3">
    <source>
        <dbReference type="Google" id="ProtNLM"/>
    </source>
</evidence>